<feature type="region of interest" description="Disordered" evidence="1">
    <location>
        <begin position="1"/>
        <end position="23"/>
    </location>
</feature>
<dbReference type="EMBL" id="CAJVQB010005223">
    <property type="protein sequence ID" value="CAG8656242.1"/>
    <property type="molecule type" value="Genomic_DNA"/>
</dbReference>
<evidence type="ECO:0000313" key="3">
    <source>
        <dbReference type="Proteomes" id="UP000789901"/>
    </source>
</evidence>
<proteinExistence type="predicted"/>
<name>A0ABN7UR02_GIGMA</name>
<reference evidence="2 3" key="1">
    <citation type="submission" date="2021-06" db="EMBL/GenBank/DDBJ databases">
        <authorList>
            <person name="Kallberg Y."/>
            <person name="Tangrot J."/>
            <person name="Rosling A."/>
        </authorList>
    </citation>
    <scope>NUCLEOTIDE SEQUENCE [LARGE SCALE GENOMIC DNA]</scope>
    <source>
        <strain evidence="2 3">120-4 pot B 10/14</strain>
    </source>
</reference>
<accession>A0ABN7UR02</accession>
<dbReference type="Proteomes" id="UP000789901">
    <property type="component" value="Unassembled WGS sequence"/>
</dbReference>
<sequence length="83" mass="9614">MSILNINSEDELPEDWFEQPRSLNDDDNYQEVVESLLGTVALNLNEQEIANNELETQNSNSEFAKVATDDEFEMQQIMMQIMN</sequence>
<gene>
    <name evidence="2" type="ORF">GMARGA_LOCUS9629</name>
</gene>
<protein>
    <submittedName>
        <fullName evidence="2">19711_t:CDS:1</fullName>
    </submittedName>
</protein>
<evidence type="ECO:0000256" key="1">
    <source>
        <dbReference type="SAM" id="MobiDB-lite"/>
    </source>
</evidence>
<comment type="caution">
    <text evidence="2">The sequence shown here is derived from an EMBL/GenBank/DDBJ whole genome shotgun (WGS) entry which is preliminary data.</text>
</comment>
<organism evidence="2 3">
    <name type="scientific">Gigaspora margarita</name>
    <dbReference type="NCBI Taxonomy" id="4874"/>
    <lineage>
        <taxon>Eukaryota</taxon>
        <taxon>Fungi</taxon>
        <taxon>Fungi incertae sedis</taxon>
        <taxon>Mucoromycota</taxon>
        <taxon>Glomeromycotina</taxon>
        <taxon>Glomeromycetes</taxon>
        <taxon>Diversisporales</taxon>
        <taxon>Gigasporaceae</taxon>
        <taxon>Gigaspora</taxon>
    </lineage>
</organism>
<feature type="compositionally biased region" description="Acidic residues" evidence="1">
    <location>
        <begin position="8"/>
        <end position="17"/>
    </location>
</feature>
<evidence type="ECO:0000313" key="2">
    <source>
        <dbReference type="EMBL" id="CAG8656242.1"/>
    </source>
</evidence>
<keyword evidence="3" id="KW-1185">Reference proteome</keyword>